<keyword evidence="1" id="KW-1133">Transmembrane helix</keyword>
<evidence type="ECO:0000313" key="2">
    <source>
        <dbReference type="EMBL" id="TWD81607.1"/>
    </source>
</evidence>
<dbReference type="OrthoDB" id="3294467at2"/>
<feature type="transmembrane region" description="Helical" evidence="1">
    <location>
        <begin position="42"/>
        <end position="63"/>
    </location>
</feature>
<dbReference type="RefSeq" id="WP_145806575.1">
    <property type="nucleotide sequence ID" value="NZ_VIVK01000001.1"/>
</dbReference>
<keyword evidence="1" id="KW-0812">Transmembrane</keyword>
<gene>
    <name evidence="2" type="ORF">FB561_2723</name>
</gene>
<evidence type="ECO:0000256" key="1">
    <source>
        <dbReference type="SAM" id="Phobius"/>
    </source>
</evidence>
<organism evidence="2 3">
    <name type="scientific">Kribbella amoyensis</name>
    <dbReference type="NCBI Taxonomy" id="996641"/>
    <lineage>
        <taxon>Bacteria</taxon>
        <taxon>Bacillati</taxon>
        <taxon>Actinomycetota</taxon>
        <taxon>Actinomycetes</taxon>
        <taxon>Propionibacteriales</taxon>
        <taxon>Kribbellaceae</taxon>
        <taxon>Kribbella</taxon>
    </lineage>
</organism>
<name>A0A561BRT3_9ACTN</name>
<dbReference type="Proteomes" id="UP000318380">
    <property type="component" value="Unassembled WGS sequence"/>
</dbReference>
<sequence length="362" mass="37883">MNDPTESLVTRSLADHAADAPADTTLLGDVHRRLRRRRFARTAGAVVVACAAVATAITGVHGLTESSPPESNVVATRPGWHWESYANVQLQVPDSWKGQDYSHLWNCPESKTDGPIVGRPTLGPVVAMACVPRAGAVPAAEVGVPPVADRVSHVFFDSDARPGAYARGSGWVEETRVIGGTAVSVFTDDDALRRTILDSARVITGTDVNGCQPTSRFASDRAARPSTGRGLDAVGDVRSIAVCAYLASPLQGRPPLLASATLTGATAYEVGAALKATTTGRPPVLTTGQACQIVGQEEILVLVVTGTAAEEQVVVRYQGCSGDDGFDDGTDLRPLTKPGLKPLLEAVDRPSVSPAHLADLLR</sequence>
<keyword evidence="1" id="KW-0472">Membrane</keyword>
<proteinExistence type="predicted"/>
<accession>A0A561BRT3</accession>
<protein>
    <submittedName>
        <fullName evidence="2">Uncharacterized protein</fullName>
    </submittedName>
</protein>
<dbReference type="EMBL" id="VIVK01000001">
    <property type="protein sequence ID" value="TWD81607.1"/>
    <property type="molecule type" value="Genomic_DNA"/>
</dbReference>
<reference evidence="2 3" key="1">
    <citation type="submission" date="2019-06" db="EMBL/GenBank/DDBJ databases">
        <title>Sequencing the genomes of 1000 actinobacteria strains.</title>
        <authorList>
            <person name="Klenk H.-P."/>
        </authorList>
    </citation>
    <scope>NUCLEOTIDE SEQUENCE [LARGE SCALE GENOMIC DNA]</scope>
    <source>
        <strain evidence="2 3">DSM 24683</strain>
    </source>
</reference>
<evidence type="ECO:0000313" key="3">
    <source>
        <dbReference type="Proteomes" id="UP000318380"/>
    </source>
</evidence>
<keyword evidence="3" id="KW-1185">Reference proteome</keyword>
<comment type="caution">
    <text evidence="2">The sequence shown here is derived from an EMBL/GenBank/DDBJ whole genome shotgun (WGS) entry which is preliminary data.</text>
</comment>
<dbReference type="AlphaFoldDB" id="A0A561BRT3"/>